<dbReference type="PRINTS" id="PR00598">
    <property type="entry name" value="HTHMARR"/>
</dbReference>
<evidence type="ECO:0000313" key="7">
    <source>
        <dbReference type="Proteomes" id="UP000023268"/>
    </source>
</evidence>
<feature type="region of interest" description="Disordered" evidence="4">
    <location>
        <begin position="153"/>
        <end position="172"/>
    </location>
</feature>
<keyword evidence="3" id="KW-0804">Transcription</keyword>
<evidence type="ECO:0000256" key="1">
    <source>
        <dbReference type="ARBA" id="ARBA00023015"/>
    </source>
</evidence>
<evidence type="ECO:0000256" key="3">
    <source>
        <dbReference type="ARBA" id="ARBA00023163"/>
    </source>
</evidence>
<proteinExistence type="predicted"/>
<dbReference type="PANTHER" id="PTHR33164">
    <property type="entry name" value="TRANSCRIPTIONAL REGULATOR, MARR FAMILY"/>
    <property type="match status" value="1"/>
</dbReference>
<organism evidence="6 7">
    <name type="scientific">Hylemonella gracilis str. Niagara R</name>
    <dbReference type="NCBI Taxonomy" id="1458275"/>
    <lineage>
        <taxon>Bacteria</taxon>
        <taxon>Pseudomonadati</taxon>
        <taxon>Pseudomonadota</taxon>
        <taxon>Betaproteobacteria</taxon>
        <taxon>Burkholderiales</taxon>
        <taxon>Comamonadaceae</taxon>
        <taxon>Hylemonella</taxon>
    </lineage>
</organism>
<keyword evidence="1" id="KW-0805">Transcription regulation</keyword>
<comment type="caution">
    <text evidence="6">The sequence shown here is derived from an EMBL/GenBank/DDBJ whole genome shotgun (WGS) entry which is preliminary data.</text>
</comment>
<protein>
    <submittedName>
        <fullName evidence="6">MarR family transcriptional regulator</fullName>
    </submittedName>
</protein>
<dbReference type="eggNOG" id="COG1846">
    <property type="taxonomic scope" value="Bacteria"/>
</dbReference>
<dbReference type="SMART" id="SM00347">
    <property type="entry name" value="HTH_MARR"/>
    <property type="match status" value="1"/>
</dbReference>
<dbReference type="GO" id="GO:0006950">
    <property type="term" value="P:response to stress"/>
    <property type="evidence" value="ECO:0007669"/>
    <property type="project" value="TreeGrafter"/>
</dbReference>
<dbReference type="InterPro" id="IPR023187">
    <property type="entry name" value="Tscrpt_reg_MarR-type_CS"/>
</dbReference>
<name>A0A016XK75_9BURK</name>
<evidence type="ECO:0000256" key="4">
    <source>
        <dbReference type="SAM" id="MobiDB-lite"/>
    </source>
</evidence>
<dbReference type="EMBL" id="JEMG01000001">
    <property type="protein sequence ID" value="EYC52489.1"/>
    <property type="molecule type" value="Genomic_DNA"/>
</dbReference>
<gene>
    <name evidence="6" type="ORF">AZ34_16440</name>
</gene>
<feature type="domain" description="HTH marR-type" evidence="5">
    <location>
        <begin position="13"/>
        <end position="146"/>
    </location>
</feature>
<dbReference type="InterPro" id="IPR000835">
    <property type="entry name" value="HTH_MarR-typ"/>
</dbReference>
<dbReference type="Pfam" id="PF12802">
    <property type="entry name" value="MarR_2"/>
    <property type="match status" value="1"/>
</dbReference>
<dbReference type="Gene3D" id="1.10.10.10">
    <property type="entry name" value="Winged helix-like DNA-binding domain superfamily/Winged helix DNA-binding domain"/>
    <property type="match status" value="1"/>
</dbReference>
<dbReference type="InterPro" id="IPR039422">
    <property type="entry name" value="MarR/SlyA-like"/>
</dbReference>
<dbReference type="PROSITE" id="PS01117">
    <property type="entry name" value="HTH_MARR_1"/>
    <property type="match status" value="1"/>
</dbReference>
<dbReference type="GO" id="GO:0003677">
    <property type="term" value="F:DNA binding"/>
    <property type="evidence" value="ECO:0007669"/>
    <property type="project" value="UniProtKB-KW"/>
</dbReference>
<accession>A0A016XK75</accession>
<dbReference type="SUPFAM" id="SSF46785">
    <property type="entry name" value="Winged helix' DNA-binding domain"/>
    <property type="match status" value="1"/>
</dbReference>
<dbReference type="AlphaFoldDB" id="A0A016XK75"/>
<dbReference type="InterPro" id="IPR036388">
    <property type="entry name" value="WH-like_DNA-bd_sf"/>
</dbReference>
<keyword evidence="2" id="KW-0238">DNA-binding</keyword>
<dbReference type="PANTHER" id="PTHR33164:SF43">
    <property type="entry name" value="HTH-TYPE TRANSCRIPTIONAL REPRESSOR YETL"/>
    <property type="match status" value="1"/>
</dbReference>
<evidence type="ECO:0000313" key="6">
    <source>
        <dbReference type="EMBL" id="EYC52489.1"/>
    </source>
</evidence>
<feature type="compositionally biased region" description="Acidic residues" evidence="4">
    <location>
        <begin position="161"/>
        <end position="172"/>
    </location>
</feature>
<reference evidence="6 7" key="1">
    <citation type="submission" date="2014-02" db="EMBL/GenBank/DDBJ databases">
        <title>Draft Genome of Hylemonella gracilis isolated from the Niagara River.</title>
        <authorList>
            <person name="Pawlowski D.R."/>
            <person name="Koudelka G.B."/>
        </authorList>
    </citation>
    <scope>NUCLEOTIDE SEQUENCE [LARGE SCALE GENOMIC DNA]</scope>
    <source>
        <strain evidence="6 7">Niagara R</strain>
    </source>
</reference>
<dbReference type="Proteomes" id="UP000023268">
    <property type="component" value="Unassembled WGS sequence"/>
</dbReference>
<evidence type="ECO:0000259" key="5">
    <source>
        <dbReference type="PROSITE" id="PS50995"/>
    </source>
</evidence>
<dbReference type="InterPro" id="IPR036390">
    <property type="entry name" value="WH_DNA-bd_sf"/>
</dbReference>
<evidence type="ECO:0000256" key="2">
    <source>
        <dbReference type="ARBA" id="ARBA00023125"/>
    </source>
</evidence>
<sequence length="172" mass="18523">MSVTQTPDSVPLERTFTYRLHLLHKLSDLETQQRYPGTVGLSLSDGRCLTAIGRFESLSVKDLARYANLNKSQASRAAQALVTLGLVSKRDSQQDGRGVTLTLTAAGRKACARAMQLVHERNAEIVGCLTPAEQAQLSDLLDRLVAHNQGPALARGAADLSEPEDEDAISAL</sequence>
<dbReference type="STRING" id="1458275.AZ34_16440"/>
<dbReference type="PROSITE" id="PS50995">
    <property type="entry name" value="HTH_MARR_2"/>
    <property type="match status" value="1"/>
</dbReference>
<dbReference type="GO" id="GO:0003700">
    <property type="term" value="F:DNA-binding transcription factor activity"/>
    <property type="evidence" value="ECO:0007669"/>
    <property type="project" value="InterPro"/>
</dbReference>